<dbReference type="EMBL" id="NHYE01005552">
    <property type="protein sequence ID" value="PPQ70120.1"/>
    <property type="molecule type" value="Genomic_DNA"/>
</dbReference>
<gene>
    <name evidence="2" type="ORF">CVT26_013405</name>
</gene>
<dbReference type="OrthoDB" id="3070804at2759"/>
<reference evidence="2 3" key="1">
    <citation type="journal article" date="2018" name="Evol. Lett.">
        <title>Horizontal gene cluster transfer increased hallucinogenic mushroom diversity.</title>
        <authorList>
            <person name="Reynolds H.T."/>
            <person name="Vijayakumar V."/>
            <person name="Gluck-Thaler E."/>
            <person name="Korotkin H.B."/>
            <person name="Matheny P.B."/>
            <person name="Slot J.C."/>
        </authorList>
    </citation>
    <scope>NUCLEOTIDE SEQUENCE [LARGE SCALE GENOMIC DNA]</scope>
    <source>
        <strain evidence="2 3">SRW20</strain>
    </source>
</reference>
<sequence>MFSAVLKAQRKSGDLTVYSRPAQSVVRISWPTRHGVPIVPKGVKNYLDAKGMFWECFCAIVSEVARPCLIVVSRQDGDVLAFCNHLDDALKCGFFMNLNSKLGSTTLFSNYGHISSAKTGAHVNMEPYILSYKASASVSEIAPFFEGYLGESTSDYPGIKQLNSGIKYRKYHNEDHSMKFDPKHLFSFAETLPFSEEKSSTPCSDQDLSLSPNKRRWNDGTSSDQDVPTPSKKRHKKTVSTSCQAVSHSLQDLPPTGFDVGSSQNQYLEQLKRGDGLTRLEYESLVELCDNCNRYFLVQALRSHIPTCSHQ</sequence>
<proteinExistence type="predicted"/>
<feature type="region of interest" description="Disordered" evidence="1">
    <location>
        <begin position="196"/>
        <end position="240"/>
    </location>
</feature>
<evidence type="ECO:0000256" key="1">
    <source>
        <dbReference type="SAM" id="MobiDB-lite"/>
    </source>
</evidence>
<feature type="compositionally biased region" description="Polar residues" evidence="1">
    <location>
        <begin position="219"/>
        <end position="228"/>
    </location>
</feature>
<dbReference type="Proteomes" id="UP000284706">
    <property type="component" value="Unassembled WGS sequence"/>
</dbReference>
<feature type="compositionally biased region" description="Polar residues" evidence="1">
    <location>
        <begin position="200"/>
        <end position="212"/>
    </location>
</feature>
<accession>A0A409VV44</accession>
<comment type="caution">
    <text evidence="2">The sequence shown here is derived from an EMBL/GenBank/DDBJ whole genome shotgun (WGS) entry which is preliminary data.</text>
</comment>
<dbReference type="InParanoid" id="A0A409VV44"/>
<organism evidence="2 3">
    <name type="scientific">Gymnopilus dilepis</name>
    <dbReference type="NCBI Taxonomy" id="231916"/>
    <lineage>
        <taxon>Eukaryota</taxon>
        <taxon>Fungi</taxon>
        <taxon>Dikarya</taxon>
        <taxon>Basidiomycota</taxon>
        <taxon>Agaricomycotina</taxon>
        <taxon>Agaricomycetes</taxon>
        <taxon>Agaricomycetidae</taxon>
        <taxon>Agaricales</taxon>
        <taxon>Agaricineae</taxon>
        <taxon>Hymenogastraceae</taxon>
        <taxon>Gymnopilus</taxon>
    </lineage>
</organism>
<protein>
    <submittedName>
        <fullName evidence="2">Uncharacterized protein</fullName>
    </submittedName>
</protein>
<evidence type="ECO:0000313" key="2">
    <source>
        <dbReference type="EMBL" id="PPQ70120.1"/>
    </source>
</evidence>
<dbReference type="AlphaFoldDB" id="A0A409VV44"/>
<evidence type="ECO:0000313" key="3">
    <source>
        <dbReference type="Proteomes" id="UP000284706"/>
    </source>
</evidence>
<name>A0A409VV44_9AGAR</name>
<keyword evidence="3" id="KW-1185">Reference proteome</keyword>